<dbReference type="Proteomes" id="UP001157006">
    <property type="component" value="Chromosome 3"/>
</dbReference>
<keyword evidence="4" id="KW-0347">Helicase</keyword>
<evidence type="ECO:0000259" key="9">
    <source>
        <dbReference type="SMART" id="SM00363"/>
    </source>
</evidence>
<evidence type="ECO:0000256" key="5">
    <source>
        <dbReference type="ARBA" id="ARBA00022840"/>
    </source>
</evidence>
<evidence type="ECO:0000313" key="11">
    <source>
        <dbReference type="EMBL" id="CAI8606321.1"/>
    </source>
</evidence>
<dbReference type="SMART" id="SM00919">
    <property type="entry name" value="Malic_M"/>
    <property type="match status" value="1"/>
</dbReference>
<protein>
    <submittedName>
        <fullName evidence="11">Uncharacterized protein</fullName>
    </submittedName>
</protein>
<dbReference type="AlphaFoldDB" id="A0AAV1A8W7"/>
<dbReference type="Pfam" id="PF03949">
    <property type="entry name" value="Malic_M"/>
    <property type="match status" value="1"/>
</dbReference>
<reference evidence="11 12" key="1">
    <citation type="submission" date="2023-01" db="EMBL/GenBank/DDBJ databases">
        <authorList>
            <person name="Kreplak J."/>
        </authorList>
    </citation>
    <scope>NUCLEOTIDE SEQUENCE [LARGE SCALE GENOMIC DNA]</scope>
</reference>
<keyword evidence="6" id="KW-0413">Isomerase</keyword>
<dbReference type="FunFam" id="3.40.50.300:FF:000326">
    <property type="entry name" value="P-loop containing nucleoside triphosphate hydrolase"/>
    <property type="match status" value="1"/>
</dbReference>
<dbReference type="InterPro" id="IPR041677">
    <property type="entry name" value="DNA2/NAM7_AAA_11"/>
</dbReference>
<dbReference type="FunFam" id="3.10.290.10:FF:000003">
    <property type="entry name" value="Pseudouridine synthase"/>
    <property type="match status" value="1"/>
</dbReference>
<dbReference type="SUPFAM" id="SSF52540">
    <property type="entry name" value="P-loop containing nucleoside triphosphate hydrolases"/>
    <property type="match status" value="1"/>
</dbReference>
<gene>
    <name evidence="11" type="ORF">VFH_III224240</name>
</gene>
<dbReference type="GO" id="GO:0006364">
    <property type="term" value="P:rRNA processing"/>
    <property type="evidence" value="ECO:0007669"/>
    <property type="project" value="UniProtKB-ARBA"/>
</dbReference>
<dbReference type="CDD" id="cd18808">
    <property type="entry name" value="SF1_C_Upf1"/>
    <property type="match status" value="1"/>
</dbReference>
<dbReference type="PANTHER" id="PTHR23406">
    <property type="entry name" value="MALIC ENZYME-RELATED"/>
    <property type="match status" value="1"/>
</dbReference>
<feature type="region of interest" description="Disordered" evidence="8">
    <location>
        <begin position="98"/>
        <end position="128"/>
    </location>
</feature>
<dbReference type="GO" id="GO:0004473">
    <property type="term" value="F:malate dehydrogenase (decarboxylating) (NADP+) activity"/>
    <property type="evidence" value="ECO:0007669"/>
    <property type="project" value="TreeGrafter"/>
</dbReference>
<evidence type="ECO:0000256" key="1">
    <source>
        <dbReference type="ARBA" id="ARBA00008348"/>
    </source>
</evidence>
<dbReference type="SUPFAM" id="SSF51735">
    <property type="entry name" value="NAD(P)-binding Rossmann-fold domains"/>
    <property type="match status" value="1"/>
</dbReference>
<keyword evidence="5" id="KW-0067">ATP-binding</keyword>
<accession>A0AAV1A8W7</accession>
<evidence type="ECO:0000259" key="10">
    <source>
        <dbReference type="SMART" id="SM00919"/>
    </source>
</evidence>
<keyword evidence="12" id="KW-1185">Reference proteome</keyword>
<feature type="compositionally biased region" description="Basic and acidic residues" evidence="8">
    <location>
        <begin position="53"/>
        <end position="67"/>
    </location>
</feature>
<dbReference type="EMBL" id="OX451738">
    <property type="protein sequence ID" value="CAI8606321.1"/>
    <property type="molecule type" value="Genomic_DNA"/>
</dbReference>
<feature type="domain" description="Malic enzyme NAD-binding" evidence="10">
    <location>
        <begin position="148"/>
        <end position="339"/>
    </location>
</feature>
<dbReference type="PROSITE" id="PS50889">
    <property type="entry name" value="S4"/>
    <property type="match status" value="1"/>
</dbReference>
<dbReference type="InterPro" id="IPR002942">
    <property type="entry name" value="S4_RNA-bd"/>
</dbReference>
<comment type="similarity">
    <text evidence="1">Belongs to the pseudouridine synthase RsuA family.</text>
</comment>
<dbReference type="GO" id="GO:0009982">
    <property type="term" value="F:pseudouridine synthase activity"/>
    <property type="evidence" value="ECO:0007669"/>
    <property type="project" value="UniProtKB-ARBA"/>
</dbReference>
<dbReference type="GO" id="GO:0016787">
    <property type="term" value="F:hydrolase activity"/>
    <property type="evidence" value="ECO:0007669"/>
    <property type="project" value="UniProtKB-KW"/>
</dbReference>
<feature type="domain" description="RNA-binding S4" evidence="9">
    <location>
        <begin position="150"/>
        <end position="210"/>
    </location>
</feature>
<evidence type="ECO:0000256" key="4">
    <source>
        <dbReference type="ARBA" id="ARBA00022806"/>
    </source>
</evidence>
<feature type="region of interest" description="Disordered" evidence="8">
    <location>
        <begin position="34"/>
        <end position="77"/>
    </location>
</feature>
<dbReference type="InterPro" id="IPR012302">
    <property type="entry name" value="Malic_NAD-bd"/>
</dbReference>
<evidence type="ECO:0000256" key="2">
    <source>
        <dbReference type="ARBA" id="ARBA00022741"/>
    </source>
</evidence>
<organism evidence="11 12">
    <name type="scientific">Vicia faba</name>
    <name type="common">Broad bean</name>
    <name type="synonym">Faba vulgaris</name>
    <dbReference type="NCBI Taxonomy" id="3906"/>
    <lineage>
        <taxon>Eukaryota</taxon>
        <taxon>Viridiplantae</taxon>
        <taxon>Streptophyta</taxon>
        <taxon>Embryophyta</taxon>
        <taxon>Tracheophyta</taxon>
        <taxon>Spermatophyta</taxon>
        <taxon>Magnoliopsida</taxon>
        <taxon>eudicotyledons</taxon>
        <taxon>Gunneridae</taxon>
        <taxon>Pentapetalae</taxon>
        <taxon>rosids</taxon>
        <taxon>fabids</taxon>
        <taxon>Fabales</taxon>
        <taxon>Fabaceae</taxon>
        <taxon>Papilionoideae</taxon>
        <taxon>50 kb inversion clade</taxon>
        <taxon>NPAAA clade</taxon>
        <taxon>Hologalegina</taxon>
        <taxon>IRL clade</taxon>
        <taxon>Fabeae</taxon>
        <taxon>Vicia</taxon>
    </lineage>
</organism>
<dbReference type="CDD" id="cd00165">
    <property type="entry name" value="S4"/>
    <property type="match status" value="1"/>
</dbReference>
<dbReference type="Pfam" id="PF13087">
    <property type="entry name" value="AAA_12"/>
    <property type="match status" value="1"/>
</dbReference>
<evidence type="ECO:0000256" key="6">
    <source>
        <dbReference type="ARBA" id="ARBA00023235"/>
    </source>
</evidence>
<dbReference type="Gene3D" id="3.40.50.720">
    <property type="entry name" value="NAD(P)-binding Rossmann-like Domain"/>
    <property type="match status" value="1"/>
</dbReference>
<dbReference type="SMART" id="SM00363">
    <property type="entry name" value="S4"/>
    <property type="match status" value="1"/>
</dbReference>
<sequence length="627" mass="69159">MGSAATMAMTALYFTKSTKLTSSFRTLPRLTCSSLPSSPLKSNISFSPSNPKPKPDPKLDNRNHFPDNGDTIPWNVRGEDGNFKLSFKSPPTFLKAMTNASTGTKKSEKNQTVKAKKKNEKETKVREVAPPQYSKAARRFYNEKFKDSGTRLSKVLAASGVASRRSCEELIFEGKVTVNGSVCNTPQKIKPTVLIGTSGQGKTFTKEVVEAMASLNEKPIILALSNPTSQSECTAEEAYLWSRGRAIFASGSPFPPVEYKGKVFVPGQSNNAYIFPGFGLGLIMSGTIRVHDDLLLAASEALAEQVTEENFEKGLIFPPFTNIRKISAHIASKVAAKAYELGLATRLPQPKDLEKFAESFYLMNMTTNVRIWKALNSQSDGDHLGLIKKVLRPCHDGGENCKFCSQYSYTKEDIIRSQNLNDSQEEAVSSCVGMTQVKFLVIDEAAQLKECESTIPLQLPGLQHCILIGDEKHMPALVKSKIADSCGFGRSMFERLGKEKSGRGHNLMNMVEVAVISEMIKNLKKEFKRTQEKVSIGVISPYNAQVYAIQDKIKEYTSVSDTDFSVSVRSIDGFQGGEEDIIIMYTVRSNESGKVGFLSNRQRTNVAMNRARSSQVKGNGCNQVNQW</sequence>
<keyword evidence="2" id="KW-0547">Nucleotide-binding</keyword>
<dbReference type="GO" id="GO:0004386">
    <property type="term" value="F:helicase activity"/>
    <property type="evidence" value="ECO:0007669"/>
    <property type="project" value="UniProtKB-KW"/>
</dbReference>
<evidence type="ECO:0000256" key="8">
    <source>
        <dbReference type="SAM" id="MobiDB-lite"/>
    </source>
</evidence>
<dbReference type="InterPro" id="IPR036291">
    <property type="entry name" value="NAD(P)-bd_dom_sf"/>
</dbReference>
<evidence type="ECO:0000256" key="3">
    <source>
        <dbReference type="ARBA" id="ARBA00022801"/>
    </source>
</evidence>
<dbReference type="GO" id="GO:0006108">
    <property type="term" value="P:malate metabolic process"/>
    <property type="evidence" value="ECO:0007669"/>
    <property type="project" value="TreeGrafter"/>
</dbReference>
<dbReference type="GO" id="GO:0005524">
    <property type="term" value="F:ATP binding"/>
    <property type="evidence" value="ECO:0007669"/>
    <property type="project" value="UniProtKB-KW"/>
</dbReference>
<dbReference type="InterPro" id="IPR047187">
    <property type="entry name" value="SF1_C_Upf1"/>
</dbReference>
<dbReference type="GO" id="GO:0051287">
    <property type="term" value="F:NAD binding"/>
    <property type="evidence" value="ECO:0007669"/>
    <property type="project" value="InterPro"/>
</dbReference>
<dbReference type="InterPro" id="IPR041679">
    <property type="entry name" value="DNA2/NAM7-like_C"/>
</dbReference>
<evidence type="ECO:0000313" key="12">
    <source>
        <dbReference type="Proteomes" id="UP001157006"/>
    </source>
</evidence>
<evidence type="ECO:0000256" key="7">
    <source>
        <dbReference type="PROSITE-ProRule" id="PRU00182"/>
    </source>
</evidence>
<dbReference type="Gene3D" id="3.40.50.300">
    <property type="entry name" value="P-loop containing nucleotide triphosphate hydrolases"/>
    <property type="match status" value="1"/>
</dbReference>
<proteinExistence type="inferred from homology"/>
<keyword evidence="3" id="KW-0378">Hydrolase</keyword>
<dbReference type="InterPro" id="IPR027417">
    <property type="entry name" value="P-loop_NTPase"/>
</dbReference>
<dbReference type="GO" id="GO:0009507">
    <property type="term" value="C:chloroplast"/>
    <property type="evidence" value="ECO:0007669"/>
    <property type="project" value="TreeGrafter"/>
</dbReference>
<keyword evidence="7" id="KW-0694">RNA-binding</keyword>
<dbReference type="PANTHER" id="PTHR23406:SF76">
    <property type="entry name" value="NADP-DEPENDENT MALIC ENZYME 4, CHLOROPLASTIC"/>
    <property type="match status" value="1"/>
</dbReference>
<dbReference type="GO" id="GO:0005694">
    <property type="term" value="C:chromosome"/>
    <property type="evidence" value="ECO:0007669"/>
    <property type="project" value="UniProtKB-ARBA"/>
</dbReference>
<dbReference type="GO" id="GO:0003723">
    <property type="term" value="F:RNA binding"/>
    <property type="evidence" value="ECO:0007669"/>
    <property type="project" value="UniProtKB-KW"/>
</dbReference>
<dbReference type="SUPFAM" id="SSF55174">
    <property type="entry name" value="Alpha-L RNA-binding motif"/>
    <property type="match status" value="1"/>
</dbReference>
<name>A0AAV1A8W7_VICFA</name>
<dbReference type="Pfam" id="PF13086">
    <property type="entry name" value="AAA_11"/>
    <property type="match status" value="1"/>
</dbReference>